<evidence type="ECO:0000259" key="2">
    <source>
        <dbReference type="PROSITE" id="PS50887"/>
    </source>
</evidence>
<dbReference type="PANTHER" id="PTHR45138:SF9">
    <property type="entry name" value="DIGUANYLATE CYCLASE DGCM-RELATED"/>
    <property type="match status" value="1"/>
</dbReference>
<dbReference type="SMART" id="SM00267">
    <property type="entry name" value="GGDEF"/>
    <property type="match status" value="1"/>
</dbReference>
<keyword evidence="4" id="KW-1185">Reference proteome</keyword>
<dbReference type="EMBL" id="CP088295">
    <property type="protein sequence ID" value="UUY05316.1"/>
    <property type="molecule type" value="Genomic_DNA"/>
</dbReference>
<name>A0ABY5PL02_9ACTN</name>
<dbReference type="Proteomes" id="UP001058860">
    <property type="component" value="Chromosome"/>
</dbReference>
<dbReference type="RefSeq" id="WP_353865776.1">
    <property type="nucleotide sequence ID" value="NZ_CP088295.1"/>
</dbReference>
<feature type="transmembrane region" description="Helical" evidence="1">
    <location>
        <begin position="132"/>
        <end position="151"/>
    </location>
</feature>
<protein>
    <submittedName>
        <fullName evidence="3">GGDEF domain-containing protein</fullName>
    </submittedName>
</protein>
<dbReference type="Gene3D" id="3.30.70.270">
    <property type="match status" value="1"/>
</dbReference>
<feature type="domain" description="GGDEF" evidence="2">
    <location>
        <begin position="217"/>
        <end position="347"/>
    </location>
</feature>
<dbReference type="PANTHER" id="PTHR45138">
    <property type="entry name" value="REGULATORY COMPONENTS OF SENSORY TRANSDUCTION SYSTEM"/>
    <property type="match status" value="1"/>
</dbReference>
<keyword evidence="1" id="KW-1133">Transmembrane helix</keyword>
<dbReference type="Pfam" id="PF00990">
    <property type="entry name" value="GGDEF"/>
    <property type="match status" value="1"/>
</dbReference>
<reference evidence="4" key="1">
    <citation type="submission" date="2021-11" db="EMBL/GenBank/DDBJ databases">
        <title>Cultivation dependent microbiological survey of springs from the worlds oldest radium mine currently devoted to the extraction of radon-saturated water.</title>
        <authorList>
            <person name="Kapinusova G."/>
            <person name="Smrhova T."/>
            <person name="Strejcek M."/>
            <person name="Suman J."/>
            <person name="Jani K."/>
            <person name="Pajer P."/>
            <person name="Uhlik O."/>
        </authorList>
    </citation>
    <scope>NUCLEOTIDE SEQUENCE [LARGE SCALE GENOMIC DNA]</scope>
    <source>
        <strain evidence="4">J379</strain>
    </source>
</reference>
<dbReference type="InterPro" id="IPR050469">
    <property type="entry name" value="Diguanylate_Cyclase"/>
</dbReference>
<dbReference type="InterPro" id="IPR000160">
    <property type="entry name" value="GGDEF_dom"/>
</dbReference>
<accession>A0ABY5PL02</accession>
<dbReference type="CDD" id="cd01949">
    <property type="entry name" value="GGDEF"/>
    <property type="match status" value="1"/>
</dbReference>
<gene>
    <name evidence="3" type="ORF">LRS13_07285</name>
</gene>
<organism evidence="3 4">
    <name type="scientific">Svornostia abyssi</name>
    <dbReference type="NCBI Taxonomy" id="2898438"/>
    <lineage>
        <taxon>Bacteria</taxon>
        <taxon>Bacillati</taxon>
        <taxon>Actinomycetota</taxon>
        <taxon>Thermoleophilia</taxon>
        <taxon>Solirubrobacterales</taxon>
        <taxon>Baekduiaceae</taxon>
        <taxon>Svornostia</taxon>
    </lineage>
</organism>
<dbReference type="PROSITE" id="PS50887">
    <property type="entry name" value="GGDEF"/>
    <property type="match status" value="1"/>
</dbReference>
<feature type="transmembrane region" description="Helical" evidence="1">
    <location>
        <begin position="157"/>
        <end position="176"/>
    </location>
</feature>
<feature type="transmembrane region" description="Helical" evidence="1">
    <location>
        <begin position="82"/>
        <end position="102"/>
    </location>
</feature>
<proteinExistence type="predicted"/>
<feature type="transmembrane region" description="Helical" evidence="1">
    <location>
        <begin position="29"/>
        <end position="50"/>
    </location>
</feature>
<dbReference type="SUPFAM" id="SSF55073">
    <property type="entry name" value="Nucleotide cyclase"/>
    <property type="match status" value="1"/>
</dbReference>
<dbReference type="InterPro" id="IPR043128">
    <property type="entry name" value="Rev_trsase/Diguanyl_cyclase"/>
</dbReference>
<keyword evidence="1" id="KW-0812">Transmembrane</keyword>
<sequence>MASPATFRRSWFCRDELEHQRFMDMNARLLPVNTKVMALVLVAIFPAIFFGGDLRSVGPAVFGVLLFGALQRAAIRLPNPQVVCFVALLGATTMIVIALYFYGAADSPGMALVAWPVAGIAGRYARRVLVVGTAYTCAIAAGAILLAEPGILGTDPLHVTLIVTAIIASASVGAVLRDSDIDNRGAAILDPLTGMLNRHALNTRVPEIEEQSRLTGRPVGVIVADLDHFKSVNDTYGHGTGDAVLRDVAYVLRRELRAYDLAYRMGGEEFAVLLPGASIVETGQMAERLRAAVASDQIEGLDIRISVGAACTAPGEEFAWKSLFERADAALYEAKRGGRNRVVVAGQPAAAQAAAA</sequence>
<keyword evidence="1" id="KW-0472">Membrane</keyword>
<evidence type="ECO:0000256" key="1">
    <source>
        <dbReference type="SAM" id="Phobius"/>
    </source>
</evidence>
<dbReference type="NCBIfam" id="TIGR00254">
    <property type="entry name" value="GGDEF"/>
    <property type="match status" value="1"/>
</dbReference>
<evidence type="ECO:0000313" key="3">
    <source>
        <dbReference type="EMBL" id="UUY05316.1"/>
    </source>
</evidence>
<feature type="transmembrane region" description="Helical" evidence="1">
    <location>
        <begin position="108"/>
        <end position="125"/>
    </location>
</feature>
<evidence type="ECO:0000313" key="4">
    <source>
        <dbReference type="Proteomes" id="UP001058860"/>
    </source>
</evidence>
<dbReference type="InterPro" id="IPR029787">
    <property type="entry name" value="Nucleotide_cyclase"/>
</dbReference>
<feature type="transmembrane region" description="Helical" evidence="1">
    <location>
        <begin position="56"/>
        <end position="75"/>
    </location>
</feature>